<sequence>MPLEADRALALSHLAVSHETAVRLDIYVDLLLRWQTIKNLVAPSTLEHVWTRHLADSAQLLPLLDGAHTVVDFGSGAGFPGLVLAIAGVDRPGFHVHLVESNGRKASFLREVARATEAPATVHAMRIEDFTAAWRGNADIVTARALAPVGDLLDLGEKLFRAGARGLFLKGRGADQELTDAGKYWRIDAQLLPSVTDPTGRIMVVSKAARRSGP</sequence>
<dbReference type="SUPFAM" id="SSF53335">
    <property type="entry name" value="S-adenosyl-L-methionine-dependent methyltransferases"/>
    <property type="match status" value="1"/>
</dbReference>
<name>A0ABU0FNX2_9HYPH</name>
<comment type="function">
    <text evidence="6">Specifically methylates the N7 position of guanine in position 527 of 16S rRNA.</text>
</comment>
<comment type="similarity">
    <text evidence="6">Belongs to the methyltransferase superfamily. RNA methyltransferase RsmG family.</text>
</comment>
<evidence type="ECO:0000256" key="4">
    <source>
        <dbReference type="ARBA" id="ARBA00022679"/>
    </source>
</evidence>
<dbReference type="GO" id="GO:0008168">
    <property type="term" value="F:methyltransferase activity"/>
    <property type="evidence" value="ECO:0007669"/>
    <property type="project" value="UniProtKB-KW"/>
</dbReference>
<dbReference type="PIRSF" id="PIRSF003078">
    <property type="entry name" value="GidB"/>
    <property type="match status" value="1"/>
</dbReference>
<dbReference type="HAMAP" id="MF_00074">
    <property type="entry name" value="16SrRNA_methyltr_G"/>
    <property type="match status" value="1"/>
</dbReference>
<feature type="binding site" evidence="6">
    <location>
        <position position="79"/>
    </location>
    <ligand>
        <name>S-adenosyl-L-methionine</name>
        <dbReference type="ChEBI" id="CHEBI:59789"/>
    </ligand>
</feature>
<dbReference type="EC" id="2.1.1.170" evidence="6"/>
<keyword evidence="5 6" id="KW-0949">S-adenosyl-L-methionine</keyword>
<feature type="binding site" evidence="6">
    <location>
        <position position="74"/>
    </location>
    <ligand>
        <name>S-adenosyl-L-methionine</name>
        <dbReference type="ChEBI" id="CHEBI:59789"/>
    </ligand>
</feature>
<evidence type="ECO:0000256" key="3">
    <source>
        <dbReference type="ARBA" id="ARBA00022603"/>
    </source>
</evidence>
<gene>
    <name evidence="6" type="primary">rsmG</name>
    <name evidence="7" type="ORF">J3R73_005854</name>
</gene>
<keyword evidence="8" id="KW-1185">Reference proteome</keyword>
<evidence type="ECO:0000256" key="2">
    <source>
        <dbReference type="ARBA" id="ARBA00022552"/>
    </source>
</evidence>
<comment type="caution">
    <text evidence="7">The sequence shown here is derived from an EMBL/GenBank/DDBJ whole genome shotgun (WGS) entry which is preliminary data.</text>
</comment>
<dbReference type="Proteomes" id="UP001237448">
    <property type="component" value="Unassembled WGS sequence"/>
</dbReference>
<dbReference type="Gene3D" id="3.40.50.150">
    <property type="entry name" value="Vaccinia Virus protein VP39"/>
    <property type="match status" value="1"/>
</dbReference>
<dbReference type="NCBIfam" id="TIGR00138">
    <property type="entry name" value="rsmG_gidB"/>
    <property type="match status" value="1"/>
</dbReference>
<comment type="caution">
    <text evidence="6">Lacks conserved residue(s) required for the propagation of feature annotation.</text>
</comment>
<feature type="binding site" evidence="6">
    <location>
        <begin position="127"/>
        <end position="128"/>
    </location>
    <ligand>
        <name>S-adenosyl-L-methionine</name>
        <dbReference type="ChEBI" id="CHEBI:59789"/>
    </ligand>
</feature>
<feature type="binding site" evidence="6">
    <location>
        <position position="144"/>
    </location>
    <ligand>
        <name>S-adenosyl-L-methionine</name>
        <dbReference type="ChEBI" id="CHEBI:59789"/>
    </ligand>
</feature>
<keyword evidence="3 6" id="KW-0489">Methyltransferase</keyword>
<reference evidence="7 8" key="1">
    <citation type="submission" date="2023-07" db="EMBL/GenBank/DDBJ databases">
        <title>Genomic Encyclopedia of Type Strains, Phase IV (KMG-IV): sequencing the most valuable type-strain genomes for metagenomic binning, comparative biology and taxonomic classification.</title>
        <authorList>
            <person name="Goeker M."/>
        </authorList>
    </citation>
    <scope>NUCLEOTIDE SEQUENCE [LARGE SCALE GENOMIC DNA]</scope>
    <source>
        <strain evidence="7 8">DSM 5896</strain>
    </source>
</reference>
<evidence type="ECO:0000313" key="7">
    <source>
        <dbReference type="EMBL" id="MDQ0396062.1"/>
    </source>
</evidence>
<dbReference type="GO" id="GO:0032259">
    <property type="term" value="P:methylation"/>
    <property type="evidence" value="ECO:0007669"/>
    <property type="project" value="UniProtKB-KW"/>
</dbReference>
<keyword evidence="2 6" id="KW-0698">rRNA processing</keyword>
<dbReference type="Pfam" id="PF02527">
    <property type="entry name" value="GidB"/>
    <property type="match status" value="1"/>
</dbReference>
<dbReference type="EMBL" id="JAUSVK010000001">
    <property type="protein sequence ID" value="MDQ0396062.1"/>
    <property type="molecule type" value="Genomic_DNA"/>
</dbReference>
<organism evidence="7 8">
    <name type="scientific">Labrys monachus</name>
    <dbReference type="NCBI Taxonomy" id="217067"/>
    <lineage>
        <taxon>Bacteria</taxon>
        <taxon>Pseudomonadati</taxon>
        <taxon>Pseudomonadota</taxon>
        <taxon>Alphaproteobacteria</taxon>
        <taxon>Hyphomicrobiales</taxon>
        <taxon>Xanthobacteraceae</taxon>
        <taxon>Labrys</taxon>
    </lineage>
</organism>
<dbReference type="InterPro" id="IPR003682">
    <property type="entry name" value="rRNA_ssu_MeTfrase_G"/>
</dbReference>
<evidence type="ECO:0000313" key="8">
    <source>
        <dbReference type="Proteomes" id="UP001237448"/>
    </source>
</evidence>
<evidence type="ECO:0000256" key="5">
    <source>
        <dbReference type="ARBA" id="ARBA00022691"/>
    </source>
</evidence>
<keyword evidence="1 6" id="KW-0963">Cytoplasm</keyword>
<dbReference type="PANTHER" id="PTHR31760:SF0">
    <property type="entry name" value="S-ADENOSYL-L-METHIONINE-DEPENDENT METHYLTRANSFERASES SUPERFAMILY PROTEIN"/>
    <property type="match status" value="1"/>
</dbReference>
<evidence type="ECO:0000256" key="1">
    <source>
        <dbReference type="ARBA" id="ARBA00022490"/>
    </source>
</evidence>
<proteinExistence type="inferred from homology"/>
<evidence type="ECO:0000256" key="6">
    <source>
        <dbReference type="HAMAP-Rule" id="MF_00074"/>
    </source>
</evidence>
<comment type="catalytic activity">
    <reaction evidence="6">
        <text>guanosine(527) in 16S rRNA + S-adenosyl-L-methionine = N(7)-methylguanosine(527) in 16S rRNA + S-adenosyl-L-homocysteine</text>
        <dbReference type="Rhea" id="RHEA:42732"/>
        <dbReference type="Rhea" id="RHEA-COMP:10209"/>
        <dbReference type="Rhea" id="RHEA-COMP:10210"/>
        <dbReference type="ChEBI" id="CHEBI:57856"/>
        <dbReference type="ChEBI" id="CHEBI:59789"/>
        <dbReference type="ChEBI" id="CHEBI:74269"/>
        <dbReference type="ChEBI" id="CHEBI:74480"/>
        <dbReference type="EC" id="2.1.1.170"/>
    </reaction>
</comment>
<comment type="subcellular location">
    <subcellularLocation>
        <location evidence="6">Cytoplasm</location>
    </subcellularLocation>
</comment>
<accession>A0ABU0FNX2</accession>
<dbReference type="InterPro" id="IPR029063">
    <property type="entry name" value="SAM-dependent_MTases_sf"/>
</dbReference>
<keyword evidence="4 6" id="KW-0808">Transferase</keyword>
<protein>
    <recommendedName>
        <fullName evidence="6">Ribosomal RNA small subunit methyltransferase G</fullName>
        <ecNumber evidence="6">2.1.1.170</ecNumber>
    </recommendedName>
    <alternativeName>
        <fullName evidence="6">16S rRNA 7-methylguanosine methyltransferase</fullName>
        <shortName evidence="6">16S rRNA m7G methyltransferase</shortName>
    </alternativeName>
</protein>
<dbReference type="RefSeq" id="WP_307435747.1">
    <property type="nucleotide sequence ID" value="NZ_JAUSVK010000001.1"/>
</dbReference>
<dbReference type="PANTHER" id="PTHR31760">
    <property type="entry name" value="S-ADENOSYL-L-METHIONINE-DEPENDENT METHYLTRANSFERASES SUPERFAMILY PROTEIN"/>
    <property type="match status" value="1"/>
</dbReference>